<reference evidence="2 3" key="1">
    <citation type="journal article" date="2016" name="Genome Biol. Evol.">
        <title>Divergent and convergent evolution of fungal pathogenicity.</title>
        <authorList>
            <person name="Shang Y."/>
            <person name="Xiao G."/>
            <person name="Zheng P."/>
            <person name="Cen K."/>
            <person name="Zhan S."/>
            <person name="Wang C."/>
        </authorList>
    </citation>
    <scope>NUCLEOTIDE SEQUENCE [LARGE SCALE GENOMIC DNA]</scope>
    <source>
        <strain evidence="2 3">ARSEF 7405</strain>
    </source>
</reference>
<evidence type="ECO:0000313" key="3">
    <source>
        <dbReference type="Proteomes" id="UP000242877"/>
    </source>
</evidence>
<gene>
    <name evidence="2" type="ORF">AAP_04241</name>
</gene>
<dbReference type="AlphaFoldDB" id="A0A167X0K0"/>
<organism evidence="2 3">
    <name type="scientific">Ascosphaera apis ARSEF 7405</name>
    <dbReference type="NCBI Taxonomy" id="392613"/>
    <lineage>
        <taxon>Eukaryota</taxon>
        <taxon>Fungi</taxon>
        <taxon>Dikarya</taxon>
        <taxon>Ascomycota</taxon>
        <taxon>Pezizomycotina</taxon>
        <taxon>Eurotiomycetes</taxon>
        <taxon>Eurotiomycetidae</taxon>
        <taxon>Onygenales</taxon>
        <taxon>Ascosphaeraceae</taxon>
        <taxon>Ascosphaera</taxon>
    </lineage>
</organism>
<keyword evidence="3" id="KW-1185">Reference proteome</keyword>
<dbReference type="OrthoDB" id="5421702at2759"/>
<evidence type="ECO:0000313" key="2">
    <source>
        <dbReference type="EMBL" id="KZZ89486.1"/>
    </source>
</evidence>
<dbReference type="VEuPathDB" id="FungiDB:AAP_04241"/>
<accession>A0A167X0K0</accession>
<name>A0A167X0K0_9EURO</name>
<evidence type="ECO:0000256" key="1">
    <source>
        <dbReference type="SAM" id="MobiDB-lite"/>
    </source>
</evidence>
<comment type="caution">
    <text evidence="2">The sequence shown here is derived from an EMBL/GenBank/DDBJ whole genome shotgun (WGS) entry which is preliminary data.</text>
</comment>
<dbReference type="Proteomes" id="UP000242877">
    <property type="component" value="Unassembled WGS sequence"/>
</dbReference>
<feature type="compositionally biased region" description="Polar residues" evidence="1">
    <location>
        <begin position="185"/>
        <end position="214"/>
    </location>
</feature>
<dbReference type="EMBL" id="AZGZ01000020">
    <property type="protein sequence ID" value="KZZ89486.1"/>
    <property type="molecule type" value="Genomic_DNA"/>
</dbReference>
<feature type="region of interest" description="Disordered" evidence="1">
    <location>
        <begin position="185"/>
        <end position="228"/>
    </location>
</feature>
<protein>
    <submittedName>
        <fullName evidence="2">Uncharacterized protein</fullName>
    </submittedName>
</protein>
<feature type="region of interest" description="Disordered" evidence="1">
    <location>
        <begin position="287"/>
        <end position="310"/>
    </location>
</feature>
<sequence>MPFDIHLQWKPLIMQALLHHHSLEAKDKDIACTDVECELSESQTLKNHFYSTYLPYLTERGYANNTVYLIEATLWNSDSSIKFITASFVLPSLEPDTTTMDFEARWENEVDAFIVQRIGATATCACKAEDTSVSTVNADALACSEENIRKCESMDVSISEGMIIDSDGSEASDSECVDVNFIDSSHASSESQETPSSENMDLSSFSASPRQTASGEGGTPGQYSNAKAGSIGDAEVASSDSKLTWDELKTKLSPFNWADEDEDEESFLVPAFPPQPSEFSCQNFDTIVDGEKNDDDDDEGVYHDNDDYDAPEASHEEYIDMDTVMGDHEFVTTEENTFMRWQECLGNVEMARQSHCIYQSDGEIHHFNYQGEPVEVESRTIPEQSFAVLWCGPKVIFEASHGDDFTRESVARACAMKYLDPVIFRGDRELLKWCQKPSDIQSVAAAPGATRKFYTPLGRWTSEPATDDVHVPEADCCDPITLLL</sequence>
<proteinExistence type="predicted"/>